<protein>
    <submittedName>
        <fullName evidence="5">MFS transporter</fullName>
    </submittedName>
</protein>
<organism evidence="5 6">
    <name type="scientific">Volucribacter psittacicida</name>
    <dbReference type="NCBI Taxonomy" id="203482"/>
    <lineage>
        <taxon>Bacteria</taxon>
        <taxon>Pseudomonadati</taxon>
        <taxon>Pseudomonadota</taxon>
        <taxon>Gammaproteobacteria</taxon>
        <taxon>Pasteurellales</taxon>
        <taxon>Pasteurellaceae</taxon>
        <taxon>Volucribacter</taxon>
    </lineage>
</organism>
<dbReference type="Proteomes" id="UP000294702">
    <property type="component" value="Unassembled WGS sequence"/>
</dbReference>
<feature type="transmembrane region" description="Helical" evidence="4">
    <location>
        <begin position="98"/>
        <end position="115"/>
    </location>
</feature>
<comment type="caution">
    <text evidence="5">The sequence shown here is derived from an EMBL/GenBank/DDBJ whole genome shotgun (WGS) entry which is preliminary data.</text>
</comment>
<sequence>MKNYLTLLALFIGQGLIGSVISLLTLSSTLVGNQLAPYPQLASIPIMATVLGAAIMVYFASQIMAKQGRRMGFLISSLIGIIGSITAMISISQQSFELFVIAALILGFATVFNQYYRFAAAEIFELPSIKNRCTALIIGGGIIGGILGPWLATQGKALFPQSPFLGTFLLALILFILSLAVHTFINLPHIPNQQFQNDISLPHTLPPKFIIGTLSCALGFALMTLIMNATPLIMHHQHYTIEQSAYVLQWHFIAMYAPALLLTFFIHKIPIYYLIQLGGISFLFGSLSIYLLPQESGFLYSLIAVGIGWSLMFTGGTLLINQLNQKNKYQWQGINSLITYILNLLASLSVGFLVYFTCGWHIIHSISCLIILVFIIYIHYVKIN</sequence>
<feature type="transmembrane region" description="Helical" evidence="4">
    <location>
        <begin position="209"/>
        <end position="227"/>
    </location>
</feature>
<evidence type="ECO:0000256" key="2">
    <source>
        <dbReference type="ARBA" id="ARBA00022989"/>
    </source>
</evidence>
<keyword evidence="2 4" id="KW-1133">Transmembrane helix</keyword>
<evidence type="ECO:0000313" key="6">
    <source>
        <dbReference type="Proteomes" id="UP000294702"/>
    </source>
</evidence>
<keyword evidence="6" id="KW-1185">Reference proteome</keyword>
<evidence type="ECO:0000313" key="5">
    <source>
        <dbReference type="EMBL" id="TCJ93949.1"/>
    </source>
</evidence>
<dbReference type="RefSeq" id="WP_132692350.1">
    <property type="nucleotide sequence ID" value="NZ_SMFT01000009.1"/>
</dbReference>
<evidence type="ECO:0000256" key="3">
    <source>
        <dbReference type="ARBA" id="ARBA00023136"/>
    </source>
</evidence>
<dbReference type="PANTHER" id="PTHR23534:SF1">
    <property type="entry name" value="MAJOR FACILITATOR SUPERFAMILY PROTEIN"/>
    <property type="match status" value="1"/>
</dbReference>
<dbReference type="EMBL" id="SMFT01000009">
    <property type="protein sequence ID" value="TCJ93949.1"/>
    <property type="molecule type" value="Genomic_DNA"/>
</dbReference>
<dbReference type="AlphaFoldDB" id="A0A4R1FL16"/>
<feature type="transmembrane region" description="Helical" evidence="4">
    <location>
        <begin position="135"/>
        <end position="152"/>
    </location>
</feature>
<keyword evidence="1 4" id="KW-0812">Transmembrane</keyword>
<accession>A0A4R1FL16</accession>
<dbReference type="InterPro" id="IPR011701">
    <property type="entry name" value="MFS"/>
</dbReference>
<feature type="transmembrane region" description="Helical" evidence="4">
    <location>
        <begin position="42"/>
        <end position="60"/>
    </location>
</feature>
<gene>
    <name evidence="5" type="ORF">EV694_2183</name>
</gene>
<reference evidence="5 6" key="1">
    <citation type="submission" date="2019-03" db="EMBL/GenBank/DDBJ databases">
        <title>Genomic Encyclopedia of Type Strains, Phase IV (KMG-IV): sequencing the most valuable type-strain genomes for metagenomic binning, comparative biology and taxonomic classification.</title>
        <authorList>
            <person name="Goeker M."/>
        </authorList>
    </citation>
    <scope>NUCLEOTIDE SEQUENCE [LARGE SCALE GENOMIC DNA]</scope>
    <source>
        <strain evidence="5 6">DSM 15534</strain>
    </source>
</reference>
<feature type="transmembrane region" description="Helical" evidence="4">
    <location>
        <begin position="164"/>
        <end position="188"/>
    </location>
</feature>
<dbReference type="Gene3D" id="1.20.1250.20">
    <property type="entry name" value="MFS general substrate transporter like domains"/>
    <property type="match status" value="2"/>
</dbReference>
<dbReference type="Pfam" id="PF07690">
    <property type="entry name" value="MFS_1"/>
    <property type="match status" value="1"/>
</dbReference>
<feature type="transmembrane region" description="Helical" evidence="4">
    <location>
        <begin position="247"/>
        <end position="266"/>
    </location>
</feature>
<keyword evidence="3 4" id="KW-0472">Membrane</keyword>
<dbReference type="GO" id="GO:0022857">
    <property type="term" value="F:transmembrane transporter activity"/>
    <property type="evidence" value="ECO:0007669"/>
    <property type="project" value="InterPro"/>
</dbReference>
<feature type="transmembrane region" description="Helical" evidence="4">
    <location>
        <begin position="298"/>
        <end position="321"/>
    </location>
</feature>
<dbReference type="PANTHER" id="PTHR23534">
    <property type="entry name" value="MFS PERMEASE"/>
    <property type="match status" value="1"/>
</dbReference>
<evidence type="ECO:0000256" key="1">
    <source>
        <dbReference type="ARBA" id="ARBA00022692"/>
    </source>
</evidence>
<dbReference type="InterPro" id="IPR036259">
    <property type="entry name" value="MFS_trans_sf"/>
</dbReference>
<proteinExistence type="predicted"/>
<evidence type="ECO:0000256" key="4">
    <source>
        <dbReference type="SAM" id="Phobius"/>
    </source>
</evidence>
<feature type="transmembrane region" description="Helical" evidence="4">
    <location>
        <begin position="362"/>
        <end position="381"/>
    </location>
</feature>
<feature type="transmembrane region" description="Helical" evidence="4">
    <location>
        <begin position="333"/>
        <end position="356"/>
    </location>
</feature>
<dbReference type="OrthoDB" id="8558006at2"/>
<feature type="transmembrane region" description="Helical" evidence="4">
    <location>
        <begin position="273"/>
        <end position="292"/>
    </location>
</feature>
<feature type="transmembrane region" description="Helical" evidence="4">
    <location>
        <begin position="72"/>
        <end position="92"/>
    </location>
</feature>
<name>A0A4R1FL16_9PAST</name>
<dbReference type="SUPFAM" id="SSF103473">
    <property type="entry name" value="MFS general substrate transporter"/>
    <property type="match status" value="1"/>
</dbReference>